<dbReference type="AlphaFoldDB" id="F4Q593"/>
<name>F4Q593_CACFS</name>
<dbReference type="Pfam" id="PF14114">
    <property type="entry name" value="DUF4286"/>
    <property type="match status" value="1"/>
</dbReference>
<dbReference type="InterPro" id="IPR025563">
    <property type="entry name" value="DUF4286"/>
</dbReference>
<evidence type="ECO:0000313" key="1">
    <source>
        <dbReference type="EMBL" id="EGG17152.1"/>
    </source>
</evidence>
<protein>
    <recommendedName>
        <fullName evidence="3">DUF4286 family protein</fullName>
    </recommendedName>
</protein>
<evidence type="ECO:0008006" key="3">
    <source>
        <dbReference type="Google" id="ProtNLM"/>
    </source>
</evidence>
<dbReference type="KEGG" id="dfa:DFA_08134"/>
<keyword evidence="2" id="KW-1185">Reference proteome</keyword>
<dbReference type="OMA" id="EHAPKMR"/>
<dbReference type="RefSeq" id="XP_004355636.1">
    <property type="nucleotide sequence ID" value="XM_004355583.1"/>
</dbReference>
<organism evidence="1 2">
    <name type="scientific">Cavenderia fasciculata</name>
    <name type="common">Slime mold</name>
    <name type="synonym">Dictyostelium fasciculatum</name>
    <dbReference type="NCBI Taxonomy" id="261658"/>
    <lineage>
        <taxon>Eukaryota</taxon>
        <taxon>Amoebozoa</taxon>
        <taxon>Evosea</taxon>
        <taxon>Eumycetozoa</taxon>
        <taxon>Dictyostelia</taxon>
        <taxon>Acytosteliales</taxon>
        <taxon>Cavenderiaceae</taxon>
        <taxon>Cavenderia</taxon>
    </lineage>
</organism>
<evidence type="ECO:0000313" key="2">
    <source>
        <dbReference type="Proteomes" id="UP000007797"/>
    </source>
</evidence>
<reference evidence="2" key="1">
    <citation type="journal article" date="2011" name="Genome Res.">
        <title>Phylogeny-wide analysis of social amoeba genomes highlights ancient origins for complex intercellular communication.</title>
        <authorList>
            <person name="Heidel A.J."/>
            <person name="Lawal H.M."/>
            <person name="Felder M."/>
            <person name="Schilde C."/>
            <person name="Helps N.R."/>
            <person name="Tunggal B."/>
            <person name="Rivero F."/>
            <person name="John U."/>
            <person name="Schleicher M."/>
            <person name="Eichinger L."/>
            <person name="Platzer M."/>
            <person name="Noegel A.A."/>
            <person name="Schaap P."/>
            <person name="Gloeckner G."/>
        </authorList>
    </citation>
    <scope>NUCLEOTIDE SEQUENCE [LARGE SCALE GENOMIC DNA]</scope>
    <source>
        <strain evidence="2">SH3</strain>
    </source>
</reference>
<gene>
    <name evidence="1" type="ORF">DFA_08134</name>
</gene>
<dbReference type="EMBL" id="GL883021">
    <property type="protein sequence ID" value="EGG17152.1"/>
    <property type="molecule type" value="Genomic_DNA"/>
</dbReference>
<dbReference type="OrthoDB" id="17786at2759"/>
<dbReference type="GeneID" id="14869184"/>
<sequence length="121" mass="14237">MPNIYIYEVECLVPSEVVGKWDEWIPKHIQQILNLEQGLFIKATFNKVTQNIEGLPADHSQYVIQYHTDSQEKIDRYIKEHAPKLKQGTTDVFGDKLKTKRKIYKVDQEFFPQSGQFGYVF</sequence>
<accession>F4Q593</accession>
<proteinExistence type="predicted"/>
<dbReference type="Proteomes" id="UP000007797">
    <property type="component" value="Unassembled WGS sequence"/>
</dbReference>